<dbReference type="InterPro" id="IPR000588">
    <property type="entry name" value="Pept_A3A"/>
</dbReference>
<comment type="caution">
    <text evidence="2">The sequence shown here is derived from an EMBL/GenBank/DDBJ whole genome shotgun (WGS) entry which is preliminary data.</text>
</comment>
<reference evidence="2 3" key="1">
    <citation type="submission" date="2017-09" db="EMBL/GenBank/DDBJ databases">
        <title>Phase variable restriction modification systems are present in the genome sequences of periodontal pathogens Prevotella intermedia, Tannerella forsythia and Porphyromonas gingivalis.</title>
        <authorList>
            <person name="Haigh R.D."/>
            <person name="Crawford L."/>
            <person name="Ralph J."/>
            <person name="Wanford J."/>
            <person name="Vartoukian S.R."/>
            <person name="Hijazib K."/>
            <person name="Wade W."/>
            <person name="Oggioni M.R."/>
        </authorList>
    </citation>
    <scope>NUCLEOTIDE SEQUENCE [LARGE SCALE GENOMIC DNA]</scope>
    <source>
        <strain evidence="2 3">WW2834</strain>
    </source>
</reference>
<dbReference type="GO" id="GO:0004190">
    <property type="term" value="F:aspartic-type endopeptidase activity"/>
    <property type="evidence" value="ECO:0007669"/>
    <property type="project" value="InterPro"/>
</dbReference>
<organism evidence="2 3">
    <name type="scientific">Prevotella intermedia</name>
    <dbReference type="NCBI Taxonomy" id="28131"/>
    <lineage>
        <taxon>Bacteria</taxon>
        <taxon>Pseudomonadati</taxon>
        <taxon>Bacteroidota</taxon>
        <taxon>Bacteroidia</taxon>
        <taxon>Bacteroidales</taxon>
        <taxon>Prevotellaceae</taxon>
        <taxon>Prevotella</taxon>
    </lineage>
</organism>
<gene>
    <name evidence="2" type="ORF">CLI71_08965</name>
</gene>
<evidence type="ECO:0000313" key="2">
    <source>
        <dbReference type="EMBL" id="PDP59501.1"/>
    </source>
</evidence>
<dbReference type="AlphaFoldDB" id="A0A2A6EEM7"/>
<evidence type="ECO:0000313" key="3">
    <source>
        <dbReference type="Proteomes" id="UP000219058"/>
    </source>
</evidence>
<proteinExistence type="predicted"/>
<dbReference type="Pfam" id="PF02160">
    <property type="entry name" value="Peptidase_A3"/>
    <property type="match status" value="1"/>
</dbReference>
<evidence type="ECO:0000259" key="1">
    <source>
        <dbReference type="Pfam" id="PF02160"/>
    </source>
</evidence>
<protein>
    <recommendedName>
        <fullName evidence="1">Peptidase A3A domain-containing protein</fullName>
    </recommendedName>
</protein>
<dbReference type="EMBL" id="NSLY01000025">
    <property type="protein sequence ID" value="PDP59501.1"/>
    <property type="molecule type" value="Genomic_DNA"/>
</dbReference>
<name>A0A2A6EEM7_PREIN</name>
<accession>A0A2A6EEM7</accession>
<dbReference type="Proteomes" id="UP000219058">
    <property type="component" value="Unassembled WGS sequence"/>
</dbReference>
<feature type="domain" description="Peptidase A3A" evidence="1">
    <location>
        <begin position="12"/>
        <end position="63"/>
    </location>
</feature>
<dbReference type="GO" id="GO:0006508">
    <property type="term" value="P:proteolysis"/>
    <property type="evidence" value="ECO:0007669"/>
    <property type="project" value="InterPro"/>
</dbReference>
<sequence>MNHAPNTKKKRGYLKFLGKLELSRNSSTNPKNSLNFVKIILVKNANFVLALRKRLFCNAKQPLLPCKTYAFTLQNNRFCNALITS</sequence>